<dbReference type="GO" id="GO:0005524">
    <property type="term" value="F:ATP binding"/>
    <property type="evidence" value="ECO:0007669"/>
    <property type="project" value="UniProtKB-KW"/>
</dbReference>
<comment type="caution">
    <text evidence="11">The sequence shown here is derived from an EMBL/GenBank/DDBJ whole genome shotgun (WGS) entry which is preliminary data.</text>
</comment>
<dbReference type="GO" id="GO:0006529">
    <property type="term" value="P:asparagine biosynthetic process"/>
    <property type="evidence" value="ECO:0007669"/>
    <property type="project" value="InterPro"/>
</dbReference>
<dbReference type="EMBL" id="QCXM01000009">
    <property type="protein sequence ID" value="PUT46788.1"/>
    <property type="molecule type" value="Genomic_DNA"/>
</dbReference>
<evidence type="ECO:0000313" key="15">
    <source>
        <dbReference type="Proteomes" id="UP000306421"/>
    </source>
</evidence>
<organism evidence="11 14">
    <name type="scientific">Legionella taurinensis</name>
    <dbReference type="NCBI Taxonomy" id="70611"/>
    <lineage>
        <taxon>Bacteria</taxon>
        <taxon>Pseudomonadati</taxon>
        <taxon>Pseudomonadota</taxon>
        <taxon>Gammaproteobacteria</taxon>
        <taxon>Legionellales</taxon>
        <taxon>Legionellaceae</taxon>
        <taxon>Legionella</taxon>
    </lineage>
</organism>
<proteinExistence type="inferred from homology"/>
<reference evidence="11 14" key="3">
    <citation type="submission" date="2018-09" db="EMBL/GenBank/DDBJ databases">
        <title>Draft genome sequences of Legionella taurinensis isolated from water samples.</title>
        <authorList>
            <person name="Chakeri A."/>
            <person name="Allerberger F."/>
            <person name="Kundi M."/>
            <person name="Ruppitsch W."/>
            <person name="Schmid D."/>
        </authorList>
    </citation>
    <scope>NUCLEOTIDE SEQUENCE [LARGE SCALE GENOMIC DNA]</scope>
    <source>
        <strain evidence="11 14">4570-18-6</strain>
    </source>
</reference>
<reference evidence="12 15" key="2">
    <citation type="submission" date="2018-04" db="EMBL/GenBank/DDBJ databases">
        <title>Whole genome sequence comparison of clinical and drinking water Legionella pneumophila isolates.</title>
        <authorList>
            <person name="Garner E."/>
        </authorList>
    </citation>
    <scope>NUCLEOTIDE SEQUENCE [LARGE SCALE GENOMIC DNA]</scope>
    <source>
        <strain evidence="12 15">WH02</strain>
    </source>
</reference>
<keyword evidence="5 8" id="KW-0067">ATP-binding</keyword>
<dbReference type="SUPFAM" id="SSF52402">
    <property type="entry name" value="Adenine nucleotide alpha hydrolases-like"/>
    <property type="match status" value="1"/>
</dbReference>
<dbReference type="InterPro" id="IPR006426">
    <property type="entry name" value="Asn_synth_AEB"/>
</dbReference>
<dbReference type="EMBL" id="QZWB01000005">
    <property type="protein sequence ID" value="RJT47779.1"/>
    <property type="molecule type" value="Genomic_DNA"/>
</dbReference>
<dbReference type="Gene3D" id="3.40.50.620">
    <property type="entry name" value="HUPs"/>
    <property type="match status" value="1"/>
</dbReference>
<evidence type="ECO:0000313" key="14">
    <source>
        <dbReference type="Proteomes" id="UP000270757"/>
    </source>
</evidence>
<dbReference type="CDD" id="cd00712">
    <property type="entry name" value="AsnB"/>
    <property type="match status" value="1"/>
</dbReference>
<dbReference type="EC" id="6.3.5.4" evidence="3"/>
<keyword evidence="11" id="KW-0436">Ligase</keyword>
<dbReference type="GO" id="GO:0005829">
    <property type="term" value="C:cytosol"/>
    <property type="evidence" value="ECO:0007669"/>
    <property type="project" value="TreeGrafter"/>
</dbReference>
<dbReference type="Proteomes" id="UP000306421">
    <property type="component" value="Unassembled WGS sequence"/>
</dbReference>
<evidence type="ECO:0000256" key="3">
    <source>
        <dbReference type="ARBA" id="ARBA00012737"/>
    </source>
</evidence>
<keyword evidence="4 8" id="KW-0547">Nucleotide-binding</keyword>
<dbReference type="Proteomes" id="UP000270757">
    <property type="component" value="Unassembled WGS sequence"/>
</dbReference>
<keyword evidence="6" id="KW-0315">Glutamine amidotransferase</keyword>
<dbReference type="PROSITE" id="PS51278">
    <property type="entry name" value="GATASE_TYPE_2"/>
    <property type="match status" value="1"/>
</dbReference>
<dbReference type="PANTHER" id="PTHR43284">
    <property type="entry name" value="ASPARAGINE SYNTHETASE (GLUTAMINE-HYDROLYZING)"/>
    <property type="match status" value="1"/>
</dbReference>
<dbReference type="SUPFAM" id="SSF56235">
    <property type="entry name" value="N-terminal nucleophile aminohydrolases (Ntn hydrolases)"/>
    <property type="match status" value="1"/>
</dbReference>
<dbReference type="InterPro" id="IPR029055">
    <property type="entry name" value="Ntn_hydrolases_N"/>
</dbReference>
<dbReference type="NCBIfam" id="TIGR01536">
    <property type="entry name" value="asn_synth_AEB"/>
    <property type="match status" value="1"/>
</dbReference>
<evidence type="ECO:0000256" key="4">
    <source>
        <dbReference type="ARBA" id="ARBA00022741"/>
    </source>
</evidence>
<reference evidence="10 13" key="1">
    <citation type="submission" date="2018-04" db="EMBL/GenBank/DDBJ databases">
        <title>Whole genome sequence comparison of clinical and drinking water Legionella pneumophila isolates associated with the Flint Water Crisis.</title>
        <authorList>
            <person name="Garner E."/>
            <person name="Brown C."/>
            <person name="Schwake O."/>
            <person name="Coil D."/>
            <person name="Jospin G."/>
            <person name="Eisen J."/>
            <person name="Edwards M."/>
            <person name="Pruden A."/>
        </authorList>
    </citation>
    <scope>NUCLEOTIDE SEQUENCE [LARGE SCALE GENOMIC DNA]</scope>
    <source>
        <strain evidence="10 13">Genessee03</strain>
    </source>
</reference>
<dbReference type="InterPro" id="IPR033738">
    <property type="entry name" value="AsnB_N"/>
</dbReference>
<dbReference type="PANTHER" id="PTHR43284:SF1">
    <property type="entry name" value="ASPARAGINE SYNTHETASE"/>
    <property type="match status" value="1"/>
</dbReference>
<name>A0A3A5LBW1_9GAMM</name>
<evidence type="ECO:0000313" key="13">
    <source>
        <dbReference type="Proteomes" id="UP000251035"/>
    </source>
</evidence>
<dbReference type="RefSeq" id="WP_108293527.1">
    <property type="nucleotide sequence ID" value="NZ_CAAAIR010000006.1"/>
</dbReference>
<dbReference type="OrthoDB" id="9763290at2"/>
<dbReference type="GeneID" id="48946980"/>
<evidence type="ECO:0000259" key="9">
    <source>
        <dbReference type="PROSITE" id="PS51278"/>
    </source>
</evidence>
<dbReference type="Gene3D" id="3.60.20.10">
    <property type="entry name" value="Glutamine Phosphoribosylpyrophosphate, subunit 1, domain 1"/>
    <property type="match status" value="1"/>
</dbReference>
<evidence type="ECO:0000256" key="2">
    <source>
        <dbReference type="ARBA" id="ARBA00005752"/>
    </source>
</evidence>
<accession>A0A3A5LBW1</accession>
<evidence type="ECO:0000313" key="12">
    <source>
        <dbReference type="EMBL" id="TID41720.1"/>
    </source>
</evidence>
<comment type="pathway">
    <text evidence="1">Amino-acid biosynthesis; L-asparagine biosynthesis; L-asparagine from L-aspartate (L-Gln route): step 1/1.</text>
</comment>
<keyword evidence="13" id="KW-1185">Reference proteome</keyword>
<dbReference type="InterPro" id="IPR017932">
    <property type="entry name" value="GATase_2_dom"/>
</dbReference>
<dbReference type="Pfam" id="PF00733">
    <property type="entry name" value="Asn_synthase"/>
    <property type="match status" value="1"/>
</dbReference>
<feature type="binding site" evidence="8">
    <location>
        <begin position="415"/>
        <end position="416"/>
    </location>
    <ligand>
        <name>ATP</name>
        <dbReference type="ChEBI" id="CHEBI:30616"/>
    </ligand>
</feature>
<dbReference type="AlphaFoldDB" id="A0A3A5LBW1"/>
<comment type="similarity">
    <text evidence="2">Belongs to the asparagine synthetase family.</text>
</comment>
<protein>
    <recommendedName>
        <fullName evidence="3">asparagine synthase (glutamine-hydrolyzing)</fullName>
        <ecNumber evidence="3">6.3.5.4</ecNumber>
    </recommendedName>
</protein>
<dbReference type="InterPro" id="IPR051786">
    <property type="entry name" value="ASN_synthetase/amidase"/>
</dbReference>
<comment type="catalytic activity">
    <reaction evidence="7">
        <text>L-aspartate + L-glutamine + ATP + H2O = L-asparagine + L-glutamate + AMP + diphosphate + H(+)</text>
        <dbReference type="Rhea" id="RHEA:12228"/>
        <dbReference type="ChEBI" id="CHEBI:15377"/>
        <dbReference type="ChEBI" id="CHEBI:15378"/>
        <dbReference type="ChEBI" id="CHEBI:29985"/>
        <dbReference type="ChEBI" id="CHEBI:29991"/>
        <dbReference type="ChEBI" id="CHEBI:30616"/>
        <dbReference type="ChEBI" id="CHEBI:33019"/>
        <dbReference type="ChEBI" id="CHEBI:58048"/>
        <dbReference type="ChEBI" id="CHEBI:58359"/>
        <dbReference type="ChEBI" id="CHEBI:456215"/>
        <dbReference type="EC" id="6.3.5.4"/>
    </reaction>
</comment>
<evidence type="ECO:0000256" key="8">
    <source>
        <dbReference type="PIRSR" id="PIRSR001589-2"/>
    </source>
</evidence>
<dbReference type="InterPro" id="IPR014729">
    <property type="entry name" value="Rossmann-like_a/b/a_fold"/>
</dbReference>
<evidence type="ECO:0000256" key="7">
    <source>
        <dbReference type="ARBA" id="ARBA00048741"/>
    </source>
</evidence>
<evidence type="ECO:0000256" key="1">
    <source>
        <dbReference type="ARBA" id="ARBA00005187"/>
    </source>
</evidence>
<dbReference type="Proteomes" id="UP000251035">
    <property type="component" value="Unassembled WGS sequence"/>
</dbReference>
<dbReference type="Pfam" id="PF13537">
    <property type="entry name" value="GATase_7"/>
    <property type="match status" value="1"/>
</dbReference>
<evidence type="ECO:0000256" key="5">
    <source>
        <dbReference type="ARBA" id="ARBA00022840"/>
    </source>
</evidence>
<feature type="binding site" evidence="8">
    <location>
        <position position="144"/>
    </location>
    <ligand>
        <name>L-glutamine</name>
        <dbReference type="ChEBI" id="CHEBI:58359"/>
    </ligand>
</feature>
<gene>
    <name evidence="11" type="primary">asnB</name>
    <name evidence="11" type="ORF">D6J04_06495</name>
    <name evidence="10" type="ORF">DB745_09670</name>
    <name evidence="12" type="ORF">DIZ81_09665</name>
</gene>
<dbReference type="PIRSF" id="PIRSF001589">
    <property type="entry name" value="Asn_synthetase_glu-h"/>
    <property type="match status" value="1"/>
</dbReference>
<evidence type="ECO:0000313" key="11">
    <source>
        <dbReference type="EMBL" id="RJT47779.1"/>
    </source>
</evidence>
<dbReference type="CDD" id="cd01991">
    <property type="entry name" value="Asn_synthase_B_C"/>
    <property type="match status" value="1"/>
</dbReference>
<dbReference type="EMBL" id="QFGG01000008">
    <property type="protein sequence ID" value="TID41720.1"/>
    <property type="molecule type" value="Genomic_DNA"/>
</dbReference>
<feature type="domain" description="Glutamine amidotransferase type-2" evidence="9">
    <location>
        <begin position="2"/>
        <end position="258"/>
    </location>
</feature>
<dbReference type="GO" id="GO:0004066">
    <property type="term" value="F:asparagine synthase (glutamine-hydrolyzing) activity"/>
    <property type="evidence" value="ECO:0007669"/>
    <property type="project" value="UniProtKB-EC"/>
</dbReference>
<dbReference type="InterPro" id="IPR001962">
    <property type="entry name" value="Asn_synthase"/>
</dbReference>
<evidence type="ECO:0000313" key="10">
    <source>
        <dbReference type="EMBL" id="PUT46788.1"/>
    </source>
</evidence>
<evidence type="ECO:0000256" key="6">
    <source>
        <dbReference type="ARBA" id="ARBA00022962"/>
    </source>
</evidence>
<sequence>MCGITGVLSLSAEPINVSKIKAMCDAIAHRGPDGAGYLLAHTGINHPRGQQYYQAFTEKKFINESGLIPCIDEPQAEHYVHQHPWNVFLGHRRLAILDLSSSGFQPICDLSKKIWLTYNGEIYNFKEIRNDLIKLGYQFYSNTDSEVVVNAYLEWGIECIHKFNGMFAFALWDRRQNKVFLARDRYGIKPLYYTRIAGNQFVFGSEIKAILAYLNDKPSLDFEGLYEYFTFQNFFTSKTLFNNITLLPPGHYLEISLDKDSNISQTEYWDFNFRESTEIKNENEYVEELLYLFEQAVHRQLVSDVEIGSFLSGGMDSGSITAIASRQLPYMKTFTVGFDLTHASGMELGFDERAKSELLSYIYKTEHYEMVLKSGDMERCLPKFAWHLEEPRVGQSYPNYYAAKLAGKFVKVVLSGAGGDELFGGYPWRYYRAVKNDNFTDYVDKYYQFWQRLVPNSELKQLFSPIWNDVSHVWTRDIFESVFKHHSEKLYNAEDYINHSLYFEAKTFLHGLLVIEDKLSMAHSLETRVPFLDNDLVDFAQKIPVSFKLNNLHEVLRVDENSLGDKAKKYYHKTNDGKLILRKALQKYMPQDYLTATKQGFSAPDNIWFKGDSLKLIQRNLLSEETMIYRYLDSKSVNHLVNQHLEGQVNRRLLIWSLLNFNEFIKTFLAESH</sequence>